<name>A0A6I9SKT0_ELAGV</name>
<dbReference type="Proteomes" id="UP000504607">
    <property type="component" value="Unplaced"/>
</dbReference>
<gene>
    <name evidence="5" type="primary">LOC105059735</name>
</gene>
<dbReference type="AlphaFoldDB" id="A0A6I9SKT0"/>
<reference evidence="5" key="1">
    <citation type="submission" date="2025-08" db="UniProtKB">
        <authorList>
            <consortium name="RefSeq"/>
        </authorList>
    </citation>
    <scope>IDENTIFICATION</scope>
</reference>
<evidence type="ECO:0000256" key="2">
    <source>
        <dbReference type="ARBA" id="ARBA00023157"/>
    </source>
</evidence>
<keyword evidence="3" id="KW-0732">Signal</keyword>
<evidence type="ECO:0000313" key="4">
    <source>
        <dbReference type="Proteomes" id="UP000504607"/>
    </source>
</evidence>
<dbReference type="InParanoid" id="A0A6I9SKT0"/>
<evidence type="ECO:0000256" key="3">
    <source>
        <dbReference type="SAM" id="SignalP"/>
    </source>
</evidence>
<dbReference type="FunCoup" id="A0A6I9SKT0">
    <property type="interactions" value="2"/>
</dbReference>
<protein>
    <submittedName>
        <fullName evidence="5">Pollen-specific protein C13</fullName>
    </submittedName>
</protein>
<dbReference type="OrthoDB" id="1896520at2759"/>
<evidence type="ECO:0000313" key="5">
    <source>
        <dbReference type="RefSeq" id="XP_010941451.1"/>
    </source>
</evidence>
<dbReference type="PANTHER" id="PTHR31614">
    <property type="entry name" value="PROTEIN DOWNSTREAM OF FLC-RELATED"/>
    <property type="match status" value="1"/>
</dbReference>
<feature type="signal peptide" evidence="3">
    <location>
        <begin position="1"/>
        <end position="21"/>
    </location>
</feature>
<dbReference type="PROSITE" id="PS00925">
    <property type="entry name" value="OLEEI"/>
    <property type="match status" value="1"/>
</dbReference>
<dbReference type="PANTHER" id="PTHR31614:SF28">
    <property type="entry name" value="OS05G0220300 PROTEIN"/>
    <property type="match status" value="1"/>
</dbReference>
<comment type="similarity">
    <text evidence="1">Belongs to the Ole e I family.</text>
</comment>
<dbReference type="InterPro" id="IPR006040">
    <property type="entry name" value="Allergen_Ole_e_I_CS"/>
</dbReference>
<dbReference type="Pfam" id="PF01190">
    <property type="entry name" value="Pollen_Ole_e_1"/>
    <property type="match status" value="1"/>
</dbReference>
<evidence type="ECO:0000256" key="1">
    <source>
        <dbReference type="ARBA" id="ARBA00010049"/>
    </source>
</evidence>
<organism evidence="4 5">
    <name type="scientific">Elaeis guineensis var. tenera</name>
    <name type="common">Oil palm</name>
    <dbReference type="NCBI Taxonomy" id="51953"/>
    <lineage>
        <taxon>Eukaryota</taxon>
        <taxon>Viridiplantae</taxon>
        <taxon>Streptophyta</taxon>
        <taxon>Embryophyta</taxon>
        <taxon>Tracheophyta</taxon>
        <taxon>Spermatophyta</taxon>
        <taxon>Magnoliopsida</taxon>
        <taxon>Liliopsida</taxon>
        <taxon>Arecaceae</taxon>
        <taxon>Arecoideae</taxon>
        <taxon>Cocoseae</taxon>
        <taxon>Elaeidinae</taxon>
        <taxon>Elaeis</taxon>
    </lineage>
</organism>
<dbReference type="RefSeq" id="XP_010941451.1">
    <property type="nucleotide sequence ID" value="XM_010943149.3"/>
</dbReference>
<keyword evidence="4" id="KW-1185">Reference proteome</keyword>
<keyword evidence="2" id="KW-1015">Disulfide bond</keyword>
<dbReference type="GeneID" id="105059735"/>
<dbReference type="InterPro" id="IPR006041">
    <property type="entry name" value="Pollen_Ole_e1_allergen"/>
</dbReference>
<proteinExistence type="inferred from homology"/>
<accession>A0A6I9SKT0</accession>
<dbReference type="KEGG" id="egu:105059735"/>
<sequence>MALLVLASLCFISALIGVADAVPTPSFSVTGRVYCDTCRAGFVHEFTEYLGGAKVRLECRDYVSGQVSHSGEALTDKYGYYTITMSDDHQEEICEVVLLDSPRYDCKEIPADHRDRARVALTRNNGMSSEQRNVNAIGYLKDVPLPKCGPMLQRYALFTDDDINY</sequence>
<dbReference type="GO" id="GO:0005615">
    <property type="term" value="C:extracellular space"/>
    <property type="evidence" value="ECO:0007669"/>
    <property type="project" value="InterPro"/>
</dbReference>
<feature type="chain" id="PRO_5027034981" evidence="3">
    <location>
        <begin position="22"/>
        <end position="165"/>
    </location>
</feature>